<protein>
    <submittedName>
        <fullName evidence="9">MFS transporter</fullName>
    </submittedName>
</protein>
<feature type="transmembrane region" description="Helical" evidence="7">
    <location>
        <begin position="410"/>
        <end position="429"/>
    </location>
</feature>
<dbReference type="InterPro" id="IPR036259">
    <property type="entry name" value="MFS_trans_sf"/>
</dbReference>
<feature type="transmembrane region" description="Helical" evidence="7">
    <location>
        <begin position="147"/>
        <end position="167"/>
    </location>
</feature>
<comment type="caution">
    <text evidence="9">The sequence shown here is derived from an EMBL/GenBank/DDBJ whole genome shotgun (WGS) entry which is preliminary data.</text>
</comment>
<dbReference type="Proteomes" id="UP000294662">
    <property type="component" value="Unassembled WGS sequence"/>
</dbReference>
<feature type="transmembrane region" description="Helical" evidence="7">
    <location>
        <begin position="55"/>
        <end position="73"/>
    </location>
</feature>
<keyword evidence="6 7" id="KW-0472">Membrane</keyword>
<feature type="transmembrane region" description="Helical" evidence="7">
    <location>
        <begin position="205"/>
        <end position="226"/>
    </location>
</feature>
<feature type="transmembrane region" description="Helical" evidence="7">
    <location>
        <begin position="85"/>
        <end position="108"/>
    </location>
</feature>
<evidence type="ECO:0000256" key="1">
    <source>
        <dbReference type="ARBA" id="ARBA00004651"/>
    </source>
</evidence>
<feature type="transmembrane region" description="Helical" evidence="7">
    <location>
        <begin position="274"/>
        <end position="298"/>
    </location>
</feature>
<keyword evidence="5 7" id="KW-1133">Transmembrane helix</keyword>
<evidence type="ECO:0000313" key="10">
    <source>
        <dbReference type="Proteomes" id="UP000294662"/>
    </source>
</evidence>
<evidence type="ECO:0000259" key="8">
    <source>
        <dbReference type="PROSITE" id="PS50850"/>
    </source>
</evidence>
<dbReference type="Pfam" id="PF07690">
    <property type="entry name" value="MFS_1"/>
    <property type="match status" value="1"/>
</dbReference>
<feature type="transmembrane region" description="Helical" evidence="7">
    <location>
        <begin position="232"/>
        <end position="253"/>
    </location>
</feature>
<reference evidence="9 10" key="1">
    <citation type="submission" date="2019-03" db="EMBL/GenBank/DDBJ databases">
        <authorList>
            <person name="Zhang S."/>
        </authorList>
    </citation>
    <scope>NUCLEOTIDE SEQUENCE [LARGE SCALE GENOMIC DNA]</scope>
    <source>
        <strain evidence="9 10">S4J41</strain>
    </source>
</reference>
<evidence type="ECO:0000256" key="2">
    <source>
        <dbReference type="ARBA" id="ARBA00022448"/>
    </source>
</evidence>
<evidence type="ECO:0000256" key="5">
    <source>
        <dbReference type="ARBA" id="ARBA00022989"/>
    </source>
</evidence>
<keyword evidence="2" id="KW-0813">Transport</keyword>
<keyword evidence="4 7" id="KW-0812">Transmembrane</keyword>
<dbReference type="PANTHER" id="PTHR23501:SF197">
    <property type="entry name" value="COMD"/>
    <property type="match status" value="1"/>
</dbReference>
<dbReference type="AlphaFoldDB" id="A0A4R5EY54"/>
<dbReference type="InterPro" id="IPR011701">
    <property type="entry name" value="MFS"/>
</dbReference>
<dbReference type="InterPro" id="IPR020846">
    <property type="entry name" value="MFS_dom"/>
</dbReference>
<accession>A0A4R5EY54</accession>
<keyword evidence="3" id="KW-1003">Cell membrane</keyword>
<evidence type="ECO:0000256" key="6">
    <source>
        <dbReference type="ARBA" id="ARBA00023136"/>
    </source>
</evidence>
<evidence type="ECO:0000313" key="9">
    <source>
        <dbReference type="EMBL" id="TDE39862.1"/>
    </source>
</evidence>
<feature type="domain" description="Major facilitator superfamily (MFS) profile" evidence="8">
    <location>
        <begin position="20"/>
        <end position="496"/>
    </location>
</feature>
<feature type="transmembrane region" description="Helical" evidence="7">
    <location>
        <begin position="342"/>
        <end position="361"/>
    </location>
</feature>
<evidence type="ECO:0000256" key="4">
    <source>
        <dbReference type="ARBA" id="ARBA00022692"/>
    </source>
</evidence>
<dbReference type="PROSITE" id="PS50850">
    <property type="entry name" value="MFS"/>
    <property type="match status" value="1"/>
</dbReference>
<dbReference type="Gene3D" id="1.20.1720.10">
    <property type="entry name" value="Multidrug resistance protein D"/>
    <property type="match status" value="1"/>
</dbReference>
<evidence type="ECO:0000256" key="3">
    <source>
        <dbReference type="ARBA" id="ARBA00022475"/>
    </source>
</evidence>
<evidence type="ECO:0000256" key="7">
    <source>
        <dbReference type="SAM" id="Phobius"/>
    </source>
</evidence>
<sequence>MKTAAPMPSEPGEKMRVRLAITAAATVLFLASLGQTSVSTALPIIVGELGGLDHITWVITAYLLASTVGAPVMGKLGDLFGRRAVLQAGIGVFLTGSVFCALAPSMWALVAGRFVQGLGGGGLIVVAMATVADVLPPRERGRVQGALGAVFGLSTVVGPLAGGFLVQHLTWQWIFWINLPVGLAAFVVLSLALEARPSRARPSIDYLGAVLLAVTLSCAVLIFSVGGVNLPWASLGMAALAAGMVLSLAGFILTERAAKEPILPLSLFRINNFVVSNLVGLIVGGAMFGTITFIPMFMQVVKGMAPSPSGMFLTPMMLGLVGTSALAGRIMARTGRYRMMPVFSTLLLGLGMAGMATIDAATPNGLILLFVFVAGVGIGPVMSIGVTAIQNAVPRETVGVGTASANMFRLIGGSIGTAVFGAMFATGLATRLAALGIDGIGPGGRLTGAALAALAPEAHARVVAAIAESLHPVFWSAALLGLLASAAALLMRERPLEDVLIVHRAGSQPDPAPEPERTAAE</sequence>
<dbReference type="GO" id="GO:0005886">
    <property type="term" value="C:plasma membrane"/>
    <property type="evidence" value="ECO:0007669"/>
    <property type="project" value="UniProtKB-SubCell"/>
</dbReference>
<proteinExistence type="predicted"/>
<comment type="subcellular location">
    <subcellularLocation>
        <location evidence="1">Cell membrane</location>
        <topology evidence="1">Multi-pass membrane protein</topology>
    </subcellularLocation>
</comment>
<keyword evidence="10" id="KW-1185">Reference proteome</keyword>
<feature type="transmembrane region" description="Helical" evidence="7">
    <location>
        <begin position="473"/>
        <end position="491"/>
    </location>
</feature>
<gene>
    <name evidence="9" type="ORF">E1B25_06510</name>
</gene>
<dbReference type="GO" id="GO:0022857">
    <property type="term" value="F:transmembrane transporter activity"/>
    <property type="evidence" value="ECO:0007669"/>
    <property type="project" value="InterPro"/>
</dbReference>
<dbReference type="SUPFAM" id="SSF103473">
    <property type="entry name" value="MFS general substrate transporter"/>
    <property type="match status" value="1"/>
</dbReference>
<dbReference type="PRINTS" id="PR01036">
    <property type="entry name" value="TCRTETB"/>
</dbReference>
<dbReference type="PANTHER" id="PTHR23501">
    <property type="entry name" value="MAJOR FACILITATOR SUPERFAMILY"/>
    <property type="match status" value="1"/>
</dbReference>
<dbReference type="EMBL" id="SMFP01000003">
    <property type="protein sequence ID" value="TDE39862.1"/>
    <property type="molecule type" value="Genomic_DNA"/>
</dbReference>
<dbReference type="CDD" id="cd17502">
    <property type="entry name" value="MFS_Azr1_MDR_like"/>
    <property type="match status" value="1"/>
</dbReference>
<name>A0A4R5EY54_9RHOB</name>
<feature type="transmembrane region" description="Helical" evidence="7">
    <location>
        <begin position="173"/>
        <end position="193"/>
    </location>
</feature>
<dbReference type="OrthoDB" id="9812221at2"/>
<dbReference type="Gene3D" id="1.20.1250.20">
    <property type="entry name" value="MFS general substrate transporter like domains"/>
    <property type="match status" value="1"/>
</dbReference>
<organism evidence="9 10">
    <name type="scientific">Antarcticimicrobium sediminis</name>
    <dbReference type="NCBI Taxonomy" id="2546227"/>
    <lineage>
        <taxon>Bacteria</taxon>
        <taxon>Pseudomonadati</taxon>
        <taxon>Pseudomonadota</taxon>
        <taxon>Alphaproteobacteria</taxon>
        <taxon>Rhodobacterales</taxon>
        <taxon>Paracoccaceae</taxon>
        <taxon>Antarcticimicrobium</taxon>
    </lineage>
</organism>
<feature type="transmembrane region" description="Helical" evidence="7">
    <location>
        <begin position="310"/>
        <end position="330"/>
    </location>
</feature>
<feature type="transmembrane region" description="Helical" evidence="7">
    <location>
        <begin position="367"/>
        <end position="389"/>
    </location>
</feature>
<feature type="transmembrane region" description="Helical" evidence="7">
    <location>
        <begin position="114"/>
        <end position="135"/>
    </location>
</feature>
<dbReference type="FunFam" id="1.20.1720.10:FF:000004">
    <property type="entry name" value="EmrB/QacA family drug resistance transporter"/>
    <property type="match status" value="1"/>
</dbReference>